<organism evidence="10">
    <name type="scientific">Medioppia subpectinata</name>
    <dbReference type="NCBI Taxonomy" id="1979941"/>
    <lineage>
        <taxon>Eukaryota</taxon>
        <taxon>Metazoa</taxon>
        <taxon>Ecdysozoa</taxon>
        <taxon>Arthropoda</taxon>
        <taxon>Chelicerata</taxon>
        <taxon>Arachnida</taxon>
        <taxon>Acari</taxon>
        <taxon>Acariformes</taxon>
        <taxon>Sarcoptiformes</taxon>
        <taxon>Oribatida</taxon>
        <taxon>Brachypylina</taxon>
        <taxon>Oppioidea</taxon>
        <taxon>Oppiidae</taxon>
        <taxon>Medioppia</taxon>
    </lineage>
</organism>
<evidence type="ECO:0000313" key="10">
    <source>
        <dbReference type="EMBL" id="CAD7640747.1"/>
    </source>
</evidence>
<dbReference type="EMBL" id="OC878708">
    <property type="protein sequence ID" value="CAD7640747.1"/>
    <property type="molecule type" value="Genomic_DNA"/>
</dbReference>
<reference evidence="10" key="1">
    <citation type="submission" date="2020-11" db="EMBL/GenBank/DDBJ databases">
        <authorList>
            <person name="Tran Van P."/>
        </authorList>
    </citation>
    <scope>NUCLEOTIDE SEQUENCE</scope>
</reference>
<dbReference type="SUPFAM" id="SSF53383">
    <property type="entry name" value="PLP-dependent transferases"/>
    <property type="match status" value="1"/>
</dbReference>
<evidence type="ECO:0000256" key="1">
    <source>
        <dbReference type="ARBA" id="ARBA00001933"/>
    </source>
</evidence>
<evidence type="ECO:0000313" key="11">
    <source>
        <dbReference type="Proteomes" id="UP000759131"/>
    </source>
</evidence>
<dbReference type="GO" id="GO:0019346">
    <property type="term" value="P:transsulfuration"/>
    <property type="evidence" value="ECO:0007669"/>
    <property type="project" value="InterPro"/>
</dbReference>
<keyword evidence="11" id="KW-1185">Reference proteome</keyword>
<dbReference type="GO" id="GO:0004123">
    <property type="term" value="F:cystathionine gamma-lyase activity"/>
    <property type="evidence" value="ECO:0007669"/>
    <property type="project" value="TreeGrafter"/>
</dbReference>
<keyword evidence="5 8" id="KW-0663">Pyridoxal phosphate</keyword>
<evidence type="ECO:0000256" key="7">
    <source>
        <dbReference type="ARBA" id="ARBA00029853"/>
    </source>
</evidence>
<evidence type="ECO:0000256" key="5">
    <source>
        <dbReference type="ARBA" id="ARBA00022898"/>
    </source>
</evidence>
<evidence type="ECO:0000256" key="6">
    <source>
        <dbReference type="ARBA" id="ARBA00023192"/>
    </source>
</evidence>
<gene>
    <name evidence="10" type="ORF">OSB1V03_LOCUS18348</name>
</gene>
<feature type="modified residue" description="N6-(pyridoxal phosphate)lysine" evidence="8">
    <location>
        <position position="141"/>
    </location>
</feature>
<protein>
    <recommendedName>
        <fullName evidence="4">cystathionine gamma-lyase</fullName>
        <ecNumber evidence="4">4.4.1.1</ecNumber>
    </recommendedName>
    <alternativeName>
        <fullName evidence="7">Gamma-cystathionase</fullName>
    </alternativeName>
</protein>
<evidence type="ECO:0000256" key="8">
    <source>
        <dbReference type="PIRSR" id="PIRSR001434-2"/>
    </source>
</evidence>
<dbReference type="AlphaFoldDB" id="A0A7R9LFH6"/>
<feature type="non-terminal residue" evidence="10">
    <location>
        <position position="339"/>
    </location>
</feature>
<dbReference type="OrthoDB" id="3512640at2759"/>
<dbReference type="GO" id="GO:0005737">
    <property type="term" value="C:cytoplasm"/>
    <property type="evidence" value="ECO:0007669"/>
    <property type="project" value="TreeGrafter"/>
</dbReference>
<keyword evidence="6" id="KW-0198">Cysteine biosynthesis</keyword>
<dbReference type="PIRSF" id="PIRSF001434">
    <property type="entry name" value="CGS"/>
    <property type="match status" value="1"/>
</dbReference>
<evidence type="ECO:0000256" key="2">
    <source>
        <dbReference type="ARBA" id="ARBA00005038"/>
    </source>
</evidence>
<dbReference type="GO" id="GO:0030170">
    <property type="term" value="F:pyridoxal phosphate binding"/>
    <property type="evidence" value="ECO:0007669"/>
    <property type="project" value="InterPro"/>
</dbReference>
<comment type="cofactor">
    <cofactor evidence="1 9">
        <name>pyridoxal 5'-phosphate</name>
        <dbReference type="ChEBI" id="CHEBI:597326"/>
    </cofactor>
</comment>
<dbReference type="InterPro" id="IPR015424">
    <property type="entry name" value="PyrdxlP-dep_Trfase"/>
</dbReference>
<dbReference type="UniPathway" id="UPA00136">
    <property type="reaction ID" value="UER00202"/>
</dbReference>
<dbReference type="CDD" id="cd00614">
    <property type="entry name" value="CGS_like"/>
    <property type="match status" value="1"/>
</dbReference>
<dbReference type="Gene3D" id="3.90.1150.10">
    <property type="entry name" value="Aspartate Aminotransferase, domain 1"/>
    <property type="match status" value="1"/>
</dbReference>
<sequence length="339" mass="37122">TALAALESARHALAFGSGMGAIVTVGNLLSAGDYVLSSDSIYGCSHRYFTQCLRPQGYDVQFADFTDLAAVADKLRPNTRLVWVEALSNPRMKLVDLKALCELRDRLAPKAIIGVDNTFMSPLCFRPLDFGADLSLHSVTKYINGHSDVTMGAIMTNREDLYTKLSGLQNTVGTVSSPFDCFLANRGLKTLSLRMAVHQSNGLSVARFLESHPMITQVLHPGLESHPQYELAHRQCRGFSGMILFRLKGTAAEAKAFLLSLKYVRNACSLGGVVSNIWALRDLPDNALKALGVDEQMFRLSVGIEDVEDLIQDLATALECARLSLDAWILFLSCDGFKQ</sequence>
<keyword evidence="6" id="KW-0028">Amino-acid biosynthesis</keyword>
<dbReference type="PANTHER" id="PTHR11808">
    <property type="entry name" value="TRANS-SULFURATION ENZYME FAMILY MEMBER"/>
    <property type="match status" value="1"/>
</dbReference>
<dbReference type="PANTHER" id="PTHR11808:SF15">
    <property type="entry name" value="CYSTATHIONINE GAMMA-LYASE"/>
    <property type="match status" value="1"/>
</dbReference>
<comment type="similarity">
    <text evidence="3 9">Belongs to the trans-sulfuration enzymes family.</text>
</comment>
<evidence type="ECO:0000256" key="4">
    <source>
        <dbReference type="ARBA" id="ARBA00012085"/>
    </source>
</evidence>
<dbReference type="GO" id="GO:0019343">
    <property type="term" value="P:cysteine biosynthetic process via cystathionine"/>
    <property type="evidence" value="ECO:0007669"/>
    <property type="project" value="TreeGrafter"/>
</dbReference>
<dbReference type="InterPro" id="IPR015421">
    <property type="entry name" value="PyrdxlP-dep_Trfase_major"/>
</dbReference>
<dbReference type="FunFam" id="3.40.640.10:FF:000046">
    <property type="entry name" value="Cystathionine gamma-lyase"/>
    <property type="match status" value="1"/>
</dbReference>
<name>A0A7R9LFH6_9ACAR</name>
<dbReference type="EMBL" id="CAJPIZ010024133">
    <property type="protein sequence ID" value="CAG2118396.1"/>
    <property type="molecule type" value="Genomic_DNA"/>
</dbReference>
<comment type="pathway">
    <text evidence="2">Amino-acid biosynthesis; L-cysteine biosynthesis; L-cysteine from L-homocysteine and L-serine: step 2/2.</text>
</comment>
<dbReference type="InterPro" id="IPR000277">
    <property type="entry name" value="Cys/Met-Metab_PyrdxlP-dep_enz"/>
</dbReference>
<accession>A0A7R9LFH6</accession>
<dbReference type="InterPro" id="IPR015422">
    <property type="entry name" value="PyrdxlP-dep_Trfase_small"/>
</dbReference>
<evidence type="ECO:0000256" key="9">
    <source>
        <dbReference type="RuleBase" id="RU362118"/>
    </source>
</evidence>
<dbReference type="Pfam" id="PF01053">
    <property type="entry name" value="Cys_Met_Meta_PP"/>
    <property type="match status" value="1"/>
</dbReference>
<proteinExistence type="inferred from homology"/>
<dbReference type="Proteomes" id="UP000759131">
    <property type="component" value="Unassembled WGS sequence"/>
</dbReference>
<dbReference type="Gene3D" id="3.40.640.10">
    <property type="entry name" value="Type I PLP-dependent aspartate aminotransferase-like (Major domain)"/>
    <property type="match status" value="1"/>
</dbReference>
<evidence type="ECO:0000256" key="3">
    <source>
        <dbReference type="ARBA" id="ARBA00009077"/>
    </source>
</evidence>
<dbReference type="EC" id="4.4.1.1" evidence="4"/>